<gene>
    <name evidence="2" type="ORF">EG856_03045</name>
</gene>
<reference evidence="2 3" key="1">
    <citation type="submission" date="2019-01" db="EMBL/GenBank/DDBJ databases">
        <title>Complete sequence and annotation of the Mycoplasma phocirhinis strain 852T genome.</title>
        <authorList>
            <person name="Frasca S.Jr."/>
            <person name="Kutish G.F."/>
            <person name="Castellanos Gell J."/>
            <person name="Michaels D.L."/>
            <person name="Brown D.R."/>
        </authorList>
    </citation>
    <scope>NUCLEOTIDE SEQUENCE [LARGE SCALE GENOMIC DNA]</scope>
    <source>
        <strain evidence="2 3">852</strain>
    </source>
</reference>
<evidence type="ECO:0000256" key="1">
    <source>
        <dbReference type="SAM" id="Phobius"/>
    </source>
</evidence>
<dbReference type="AlphaFoldDB" id="A0A4P6MT46"/>
<dbReference type="RefSeq" id="WP_130429651.1">
    <property type="nucleotide sequence ID" value="NZ_CP034841.1"/>
</dbReference>
<organism evidence="2 3">
    <name type="scientific">Mycoplasmopsis phocirhinis</name>
    <dbReference type="NCBI Taxonomy" id="142650"/>
    <lineage>
        <taxon>Bacteria</taxon>
        <taxon>Bacillati</taxon>
        <taxon>Mycoplasmatota</taxon>
        <taxon>Mycoplasmoidales</taxon>
        <taxon>Metamycoplasmataceae</taxon>
        <taxon>Mycoplasmopsis</taxon>
    </lineage>
</organism>
<dbReference type="KEGG" id="mphi:EG856_03045"/>
<keyword evidence="1" id="KW-0812">Transmembrane</keyword>
<protein>
    <submittedName>
        <fullName evidence="2">Uncharacterized protein</fullName>
    </submittedName>
</protein>
<sequence length="92" mass="10721">MNKRKIDPQGQTELLNKTLNLDTKIDNEKILKMDELSRQNILQKAKKMTHQYSQQVRKARSKRIFAAIAISLFIILLIALLALFPILIFDKK</sequence>
<keyword evidence="3" id="KW-1185">Reference proteome</keyword>
<evidence type="ECO:0000313" key="2">
    <source>
        <dbReference type="EMBL" id="QBF34874.1"/>
    </source>
</evidence>
<keyword evidence="1" id="KW-0472">Membrane</keyword>
<evidence type="ECO:0000313" key="3">
    <source>
        <dbReference type="Proteomes" id="UP000289326"/>
    </source>
</evidence>
<keyword evidence="1" id="KW-1133">Transmembrane helix</keyword>
<accession>A0A4P6MT46</accession>
<proteinExistence type="predicted"/>
<name>A0A4P6MT46_9BACT</name>
<dbReference type="EMBL" id="CP034841">
    <property type="protein sequence ID" value="QBF34874.1"/>
    <property type="molecule type" value="Genomic_DNA"/>
</dbReference>
<feature type="transmembrane region" description="Helical" evidence="1">
    <location>
        <begin position="64"/>
        <end position="89"/>
    </location>
</feature>
<dbReference type="Proteomes" id="UP000289326">
    <property type="component" value="Chromosome"/>
</dbReference>